<dbReference type="GO" id="GO:0006369">
    <property type="term" value="P:termination of RNA polymerase II transcription"/>
    <property type="evidence" value="ECO:0007669"/>
    <property type="project" value="InterPro"/>
</dbReference>
<dbReference type="Proteomes" id="UP000504623">
    <property type="component" value="Unplaced"/>
</dbReference>
<dbReference type="GO" id="GO:0005737">
    <property type="term" value="C:cytoplasm"/>
    <property type="evidence" value="ECO:0007669"/>
    <property type="project" value="TreeGrafter"/>
</dbReference>
<feature type="compositionally biased region" description="Basic and acidic residues" evidence="15">
    <location>
        <begin position="600"/>
        <end position="616"/>
    </location>
</feature>
<evidence type="ECO:0000256" key="14">
    <source>
        <dbReference type="SAM" id="Coils"/>
    </source>
</evidence>
<feature type="region of interest" description="Disordered" evidence="15">
    <location>
        <begin position="1127"/>
        <end position="1191"/>
    </location>
</feature>
<feature type="compositionally biased region" description="Polar residues" evidence="15">
    <location>
        <begin position="569"/>
        <end position="578"/>
    </location>
</feature>
<dbReference type="InterPro" id="IPR054127">
    <property type="entry name" value="Pcf11_C"/>
</dbReference>
<feature type="compositionally biased region" description="Low complexity" evidence="15">
    <location>
        <begin position="174"/>
        <end position="187"/>
    </location>
</feature>
<dbReference type="PANTHER" id="PTHR15921:SF3">
    <property type="entry name" value="PRE-MRNA CLEAVAGE COMPLEX 2 PROTEIN PCF11"/>
    <property type="match status" value="1"/>
</dbReference>
<evidence type="ECO:0000256" key="9">
    <source>
        <dbReference type="ARBA" id="ARBA00023242"/>
    </source>
</evidence>
<dbReference type="PROSITE" id="PS51391">
    <property type="entry name" value="CID"/>
    <property type="match status" value="1"/>
</dbReference>
<dbReference type="InterPro" id="IPR021605">
    <property type="entry name" value="Pcf11_Clp1-ID"/>
</dbReference>
<feature type="compositionally biased region" description="Acidic residues" evidence="15">
    <location>
        <begin position="1303"/>
        <end position="1315"/>
    </location>
</feature>
<feature type="coiled-coil region" evidence="14">
    <location>
        <begin position="208"/>
        <end position="235"/>
    </location>
</feature>
<dbReference type="FunFam" id="1.25.40.90:FF:000015">
    <property type="entry name" value="Pre-mRNA cleavage complex 2 protein Pcf11"/>
    <property type="match status" value="1"/>
</dbReference>
<reference evidence="18" key="1">
    <citation type="submission" date="2025-08" db="UniProtKB">
        <authorList>
            <consortium name="RefSeq"/>
        </authorList>
    </citation>
    <scope>IDENTIFICATION</scope>
    <source>
        <tissue evidence="18">Spleen</tissue>
    </source>
</reference>
<dbReference type="InterPro" id="IPR048832">
    <property type="entry name" value="PCF11_charged"/>
</dbReference>
<dbReference type="SMART" id="SM00582">
    <property type="entry name" value="RPR"/>
    <property type="match status" value="1"/>
</dbReference>
<dbReference type="InterPro" id="IPR048830">
    <property type="entry name" value="PCF11_helical"/>
</dbReference>
<dbReference type="GO" id="GO:0031124">
    <property type="term" value="P:mRNA 3'-end processing"/>
    <property type="evidence" value="ECO:0007669"/>
    <property type="project" value="InterPro"/>
</dbReference>
<feature type="compositionally biased region" description="Basic and acidic residues" evidence="15">
    <location>
        <begin position="381"/>
        <end position="422"/>
    </location>
</feature>
<evidence type="ECO:0000256" key="1">
    <source>
        <dbReference type="ARBA" id="ARBA00004123"/>
    </source>
</evidence>
<dbReference type="GO" id="GO:0003729">
    <property type="term" value="F:mRNA binding"/>
    <property type="evidence" value="ECO:0007669"/>
    <property type="project" value="InterPro"/>
</dbReference>
<protein>
    <recommendedName>
        <fullName evidence="12">Pre-mRNA cleavage complex 2 protein Pcf11</fullName>
    </recommendedName>
    <alternativeName>
        <fullName evidence="13">Pre-mRNA cleavage complex II protein Pcf11</fullName>
    </alternativeName>
</protein>
<feature type="region of interest" description="Disordered" evidence="15">
    <location>
        <begin position="272"/>
        <end position="648"/>
    </location>
</feature>
<dbReference type="InterPro" id="IPR008942">
    <property type="entry name" value="ENTH_VHS"/>
</dbReference>
<evidence type="ECO:0000313" key="17">
    <source>
        <dbReference type="Proteomes" id="UP000504623"/>
    </source>
</evidence>
<feature type="compositionally biased region" description="Basic and acidic residues" evidence="15">
    <location>
        <begin position="530"/>
        <end position="568"/>
    </location>
</feature>
<evidence type="ECO:0000256" key="5">
    <source>
        <dbReference type="ARBA" id="ARBA00022664"/>
    </source>
</evidence>
<dbReference type="Pfam" id="PF21936">
    <property type="entry name" value="Pcf11_C"/>
    <property type="match status" value="1"/>
</dbReference>
<keyword evidence="7" id="KW-0007">Acetylation</keyword>
<evidence type="ECO:0000256" key="7">
    <source>
        <dbReference type="ARBA" id="ARBA00022990"/>
    </source>
</evidence>
<feature type="compositionally biased region" description="Basic and acidic residues" evidence="15">
    <location>
        <begin position="716"/>
        <end position="725"/>
    </location>
</feature>
<dbReference type="GO" id="GO:0005849">
    <property type="term" value="C:mRNA cleavage factor complex"/>
    <property type="evidence" value="ECO:0007669"/>
    <property type="project" value="InterPro"/>
</dbReference>
<feature type="region of interest" description="Disordered" evidence="15">
    <location>
        <begin position="1056"/>
        <end position="1082"/>
    </location>
</feature>
<dbReference type="CTD" id="51585"/>
<feature type="region of interest" description="Disordered" evidence="15">
    <location>
        <begin position="707"/>
        <end position="732"/>
    </location>
</feature>
<keyword evidence="17" id="KW-1185">Reference proteome</keyword>
<dbReference type="OrthoDB" id="343582at2759"/>
<accession>A0A9B0WQC4</accession>
<comment type="subunit">
    <text evidence="11">Associates with the phosphorylated CTD domain of POLR2A /RNA polymerase II.</text>
</comment>
<feature type="compositionally biased region" description="Basic and acidic residues" evidence="15">
    <location>
        <begin position="308"/>
        <end position="318"/>
    </location>
</feature>
<feature type="region of interest" description="Disordered" evidence="15">
    <location>
        <begin position="167"/>
        <end position="187"/>
    </location>
</feature>
<evidence type="ECO:0000256" key="13">
    <source>
        <dbReference type="ARBA" id="ARBA00083113"/>
    </source>
</evidence>
<dbReference type="InterPro" id="IPR045154">
    <property type="entry name" value="PCF11-like"/>
</dbReference>
<keyword evidence="3" id="KW-1017">Isopeptide bond</keyword>
<feature type="region of interest" description="Disordered" evidence="15">
    <location>
        <begin position="1517"/>
        <end position="1555"/>
    </location>
</feature>
<evidence type="ECO:0000256" key="4">
    <source>
        <dbReference type="ARBA" id="ARBA00022553"/>
    </source>
</evidence>
<name>A0A9B0WQC4_CHRAS</name>
<keyword evidence="8 14" id="KW-0175">Coiled coil</keyword>
<keyword evidence="4" id="KW-0597">Phosphoprotein</keyword>
<feature type="region of interest" description="Disordered" evidence="15">
    <location>
        <begin position="749"/>
        <end position="781"/>
    </location>
</feature>
<evidence type="ECO:0000256" key="3">
    <source>
        <dbReference type="ARBA" id="ARBA00022499"/>
    </source>
</evidence>
<keyword evidence="9" id="KW-0539">Nucleus</keyword>
<dbReference type="PANTHER" id="PTHR15921">
    <property type="entry name" value="PRE-MRNA CLEAVAGE COMPLEX II"/>
    <property type="match status" value="1"/>
</dbReference>
<organism evidence="17 18">
    <name type="scientific">Chrysochloris asiatica</name>
    <name type="common">Cape golden mole</name>
    <dbReference type="NCBI Taxonomy" id="185453"/>
    <lineage>
        <taxon>Eukaryota</taxon>
        <taxon>Metazoa</taxon>
        <taxon>Chordata</taxon>
        <taxon>Craniata</taxon>
        <taxon>Vertebrata</taxon>
        <taxon>Euteleostomi</taxon>
        <taxon>Mammalia</taxon>
        <taxon>Eutheria</taxon>
        <taxon>Afrotheria</taxon>
        <taxon>Chrysochloridae</taxon>
        <taxon>Chrysochlorinae</taxon>
        <taxon>Chrysochloris</taxon>
    </lineage>
</organism>
<gene>
    <name evidence="18" type="primary">PCF11</name>
</gene>
<comment type="function">
    <text evidence="10">Component of pre-mRNA cleavage complex II, which promotes transcription termination by RNA polymerase II.</text>
</comment>
<feature type="region of interest" description="Disordered" evidence="15">
    <location>
        <begin position="1292"/>
        <end position="1315"/>
    </location>
</feature>
<dbReference type="Pfam" id="PF20845">
    <property type="entry name" value="Pcf11_helical"/>
    <property type="match status" value="1"/>
</dbReference>
<keyword evidence="5" id="KW-0507">mRNA processing</keyword>
<keyword evidence="6" id="KW-0832">Ubl conjugation</keyword>
<evidence type="ECO:0000256" key="6">
    <source>
        <dbReference type="ARBA" id="ARBA00022843"/>
    </source>
</evidence>
<feature type="compositionally biased region" description="Basic residues" evidence="15">
    <location>
        <begin position="476"/>
        <end position="487"/>
    </location>
</feature>
<evidence type="ECO:0000256" key="8">
    <source>
        <dbReference type="ARBA" id="ARBA00023054"/>
    </source>
</evidence>
<dbReference type="SUPFAM" id="SSF48464">
    <property type="entry name" value="ENTH/VHS domain"/>
    <property type="match status" value="1"/>
</dbReference>
<evidence type="ECO:0000313" key="18">
    <source>
        <dbReference type="RefSeq" id="XP_006865038.1"/>
    </source>
</evidence>
<keyword evidence="2" id="KW-0488">Methylation</keyword>
<sequence>MSEQTPAEAGAAGAREDACRDYQSSLEDLTFNSKPHINMLTILAEENLPFAKEIVSLIEAQTAKAPSSEKLPVMYLMDSIVKNVGREYLTAFTKNLVATFICVFEKVDENTRKSLFKLRSTWDEIFPLKKLYALDVRVNSLDPAWPIKPLPPNVNTSSIHVNPKFLNKSPEEPSTPGTVVSSPSISTPPIVPDIQKNLTQEQLIRQQLLAKQKQLLELQQKKLELELEQAKAQLAVSLSVQQETSNLGPGSASSKLHVPQIPPLTVKASHQIPVQPEKSRPGPSLQIQDLKGTNRDPRLNRMSQHSSHGKDQSHRKEFLMSTLNQSDIKPSKTAPSEKINSSKQEKSKSGEKVIKKELDQFDSKSKSKSKSPSPLKNKLSHTKDLKNQDSESMRVSDMSKRDPRLKKHLQDKTDGKDDDVKEKRKATDKKDKDEHMKSSEHRLVGSRNKIINGIVQKQDAITEESEKQGTKPGRSSTRKRSRSRSPKSRSPIIHSPKRRDRRSPKRRQRSMSPTSTPKTGKIRQSGAKQSHIEEFTPTSRDERNAKRSTKQDVRDPRRIKKTEEERPQETANQHSIKSGTEPKENVENWQSSKSTKRWKSGWEENKSLQQGDDHSKSPHLRHRESWSSTKGILSPRTPKQQHRLSVDANLQIPKELTLASKRELLQKTSERLASGEITQDEFLVVVHQIRQLFQYQEGVREEQRSPFNDRFPLKRPRYEDSDKPFVDSPASRFAGLDTNQRLTALAEDRPLFDGPSRPSVTRDGPAKMIFEGPNKLTPRIDGPPTPGSLRFDGTPGQIGGGGPLRFEGPQGQLGGGCPLRFDGPQGPVGTPLRFEGPISQAGGGGFRFEASPGMRFEAAAGGLRFEGPGGQPVGGLRFEGHRGQPVGGLRFEGPHGQPVGSLRFDNPRGQPVGGLRFEGGHGPSGSAIRFDGPHGQPGGGIRFEGPLLQQGVGMRFEGPHGQSVTGLRFEGQHNQLGGNLRFEGPHGQPGVGIRFEGPLVQQGGGMRFEGPSVPGGGLRIEGPLGQGGPRFEGCHALRFDGQPGQPSLLPRFDGLHGQPGPRFERTPGQPGPQRFDGPPGQQVQPRFEGVPQRFDGPQHQQASRFDIPLGLQGTRFDNHPSQRLESVSFNQTGPYNDPPGTAFNAPSQGLQFPRQEQIFDSPQGPNFNGPHGPGNQSFSNPLNRGSGHFFDEKNLQSSQFGNFGNLPATLTVGNIQASQQVLTGVAQPVAFGQGQFLPVHPQNPGAFVQNPSGALPKAYPDNHLSQVDVNELFSKLLKTGILKLSQPDSAAAQVSEVTVPPPPEEEEDQNEEQDVPDLTNFTIEELKQRYDSVINRLYTGIQCYSCGMRFTTSQTDVYADHLDWHYRQNRTEKDVSRKVTHRRWYYSLTDWIEFEEIADLEERAKSQFFEKVHEEVVLKTQEAAKEKEFQSVPAGPAGAVESCEICQEQFEQYWDEEEEEWHLKNAIRVDGKIYHPSCYEDYQNTSSFDCTPSPSKTPVENPLNIMLNIVKKELQEPCESPNVKEEQIDTPPACTEESIATPTEIKTENDTVESV</sequence>
<feature type="domain" description="CID" evidence="16">
    <location>
        <begin position="14"/>
        <end position="142"/>
    </location>
</feature>
<feature type="compositionally biased region" description="Low complexity" evidence="15">
    <location>
        <begin position="1162"/>
        <end position="1175"/>
    </location>
</feature>
<feature type="compositionally biased region" description="Basic residues" evidence="15">
    <location>
        <begin position="495"/>
        <end position="509"/>
    </location>
</feature>
<dbReference type="RefSeq" id="XP_006865038.1">
    <property type="nucleotide sequence ID" value="XM_006864976.1"/>
</dbReference>
<evidence type="ECO:0000256" key="11">
    <source>
        <dbReference type="ARBA" id="ARBA00063659"/>
    </source>
</evidence>
<dbReference type="InterPro" id="IPR006569">
    <property type="entry name" value="CID_dom"/>
</dbReference>
<dbReference type="InterPro" id="IPR048829">
    <property type="entry name" value="PCF11_RFEG_rpt"/>
</dbReference>
<dbReference type="Pfam" id="PF04818">
    <property type="entry name" value="CID"/>
    <property type="match status" value="1"/>
</dbReference>
<dbReference type="InterPro" id="IPR047415">
    <property type="entry name" value="Pcf11_CID"/>
</dbReference>
<feature type="compositionally biased region" description="Basic and acidic residues" evidence="15">
    <location>
        <begin position="343"/>
        <end position="365"/>
    </location>
</feature>
<dbReference type="CDD" id="cd16982">
    <property type="entry name" value="CID_Pcf11"/>
    <property type="match status" value="1"/>
</dbReference>
<dbReference type="GO" id="GO:0000993">
    <property type="term" value="F:RNA polymerase II complex binding"/>
    <property type="evidence" value="ECO:0007669"/>
    <property type="project" value="InterPro"/>
</dbReference>
<dbReference type="Gene3D" id="1.25.40.90">
    <property type="match status" value="1"/>
</dbReference>
<dbReference type="Pfam" id="PF20844">
    <property type="entry name" value="PCF11_RFEG_rpt"/>
    <property type="match status" value="1"/>
</dbReference>
<dbReference type="Pfam" id="PF20827">
    <property type="entry name" value="PCF11_charged"/>
    <property type="match status" value="1"/>
</dbReference>
<feature type="compositionally biased region" description="Basic and acidic residues" evidence="15">
    <location>
        <begin position="428"/>
        <end position="443"/>
    </location>
</feature>
<evidence type="ECO:0000256" key="12">
    <source>
        <dbReference type="ARBA" id="ARBA00068814"/>
    </source>
</evidence>
<dbReference type="Pfam" id="PF11526">
    <property type="entry name" value="Pfc11_Clp1_ID"/>
    <property type="match status" value="1"/>
</dbReference>
<evidence type="ECO:0000259" key="16">
    <source>
        <dbReference type="PROSITE" id="PS51391"/>
    </source>
</evidence>
<dbReference type="GeneID" id="102816611"/>
<evidence type="ECO:0000256" key="15">
    <source>
        <dbReference type="SAM" id="MobiDB-lite"/>
    </source>
</evidence>
<evidence type="ECO:0000256" key="10">
    <source>
        <dbReference type="ARBA" id="ARBA00057101"/>
    </source>
</evidence>
<comment type="subcellular location">
    <subcellularLocation>
        <location evidence="1">Nucleus</location>
    </subcellularLocation>
</comment>
<proteinExistence type="predicted"/>
<evidence type="ECO:0000256" key="2">
    <source>
        <dbReference type="ARBA" id="ARBA00022481"/>
    </source>
</evidence>